<dbReference type="EMBL" id="JAAYEE010000253">
    <property type="protein sequence ID" value="NLW36453.1"/>
    <property type="molecule type" value="Genomic_DNA"/>
</dbReference>
<sequence length="190" mass="21826">MEEYIARFGYIAILIGTFLEGETTVLLGGIFSKLSYMELDKVMAWAFLGTFAGDCTFFFLGKVLGRNIIERYEFLRSRIPLANGIMRKYGNHIIFLIRFFVGVRGIILLLLGCTDIRRRTFFFYGIMSAGLWSIVVSSIGYLFANVVYIFVHDIKQYEKFIVPAIVVGVAVIIVIYRHIVKEREKLYGNQ</sequence>
<evidence type="ECO:0000259" key="2">
    <source>
        <dbReference type="Pfam" id="PF09335"/>
    </source>
</evidence>
<comment type="caution">
    <text evidence="3">The sequence shown here is derived from an EMBL/GenBank/DDBJ whole genome shotgun (WGS) entry which is preliminary data.</text>
</comment>
<dbReference type="Pfam" id="PF09335">
    <property type="entry name" value="VTT_dom"/>
    <property type="match status" value="1"/>
</dbReference>
<gene>
    <name evidence="3" type="ORF">GXY80_13415</name>
</gene>
<dbReference type="InterPro" id="IPR032816">
    <property type="entry name" value="VTT_dom"/>
</dbReference>
<reference evidence="3" key="1">
    <citation type="journal article" date="2020" name="Biotechnol. Biofuels">
        <title>New insights from the biogas microbiome by comprehensive genome-resolved metagenomics of nearly 1600 species originating from multiple anaerobic digesters.</title>
        <authorList>
            <person name="Campanaro S."/>
            <person name="Treu L."/>
            <person name="Rodriguez-R L.M."/>
            <person name="Kovalovszki A."/>
            <person name="Ziels R.M."/>
            <person name="Maus I."/>
            <person name="Zhu X."/>
            <person name="Kougias P.G."/>
            <person name="Basile A."/>
            <person name="Luo G."/>
            <person name="Schluter A."/>
            <person name="Konstantinidis K.T."/>
            <person name="Angelidaki I."/>
        </authorList>
    </citation>
    <scope>NUCLEOTIDE SEQUENCE</scope>
    <source>
        <strain evidence="3">AS06rmzACSIP_7</strain>
    </source>
</reference>
<dbReference type="PANTHER" id="PTHR42709">
    <property type="entry name" value="ALKALINE PHOSPHATASE LIKE PROTEIN"/>
    <property type="match status" value="1"/>
</dbReference>
<feature type="transmembrane region" description="Helical" evidence="1">
    <location>
        <begin position="121"/>
        <end position="148"/>
    </location>
</feature>
<proteinExistence type="predicted"/>
<dbReference type="Proteomes" id="UP000777265">
    <property type="component" value="Unassembled WGS sequence"/>
</dbReference>
<keyword evidence="1" id="KW-0812">Transmembrane</keyword>
<evidence type="ECO:0000313" key="4">
    <source>
        <dbReference type="Proteomes" id="UP000777265"/>
    </source>
</evidence>
<accession>A0A351U7F1</accession>
<feature type="transmembrane region" description="Helical" evidence="1">
    <location>
        <begin position="160"/>
        <end position="180"/>
    </location>
</feature>
<dbReference type="AlphaFoldDB" id="A0A351U7F1"/>
<dbReference type="GO" id="GO:0005886">
    <property type="term" value="C:plasma membrane"/>
    <property type="evidence" value="ECO:0007669"/>
    <property type="project" value="TreeGrafter"/>
</dbReference>
<keyword evidence="1" id="KW-1133">Transmembrane helix</keyword>
<protein>
    <submittedName>
        <fullName evidence="3">DedA family protein</fullName>
    </submittedName>
</protein>
<feature type="domain" description="VTT" evidence="2">
    <location>
        <begin position="22"/>
        <end position="141"/>
    </location>
</feature>
<feature type="transmembrane region" description="Helical" evidence="1">
    <location>
        <begin position="42"/>
        <end position="61"/>
    </location>
</feature>
<evidence type="ECO:0000256" key="1">
    <source>
        <dbReference type="SAM" id="Phobius"/>
    </source>
</evidence>
<feature type="transmembrane region" description="Helical" evidence="1">
    <location>
        <begin position="93"/>
        <end position="114"/>
    </location>
</feature>
<feature type="transmembrane region" description="Helical" evidence="1">
    <location>
        <begin position="6"/>
        <end position="30"/>
    </location>
</feature>
<dbReference type="PANTHER" id="PTHR42709:SF2">
    <property type="entry name" value="INNER MEMBRANE PROTEIN YOHD"/>
    <property type="match status" value="1"/>
</dbReference>
<dbReference type="STRING" id="909663.GCA_000512235_03492"/>
<organism evidence="3 4">
    <name type="scientific">Syntrophorhabdus aromaticivorans</name>
    <dbReference type="NCBI Taxonomy" id="328301"/>
    <lineage>
        <taxon>Bacteria</taxon>
        <taxon>Pseudomonadati</taxon>
        <taxon>Thermodesulfobacteriota</taxon>
        <taxon>Syntrophorhabdia</taxon>
        <taxon>Syntrophorhabdales</taxon>
        <taxon>Syntrophorhabdaceae</taxon>
        <taxon>Syntrophorhabdus</taxon>
    </lineage>
</organism>
<dbReference type="InterPro" id="IPR051311">
    <property type="entry name" value="DedA_domain"/>
</dbReference>
<keyword evidence="1" id="KW-0472">Membrane</keyword>
<reference evidence="3" key="2">
    <citation type="submission" date="2020-01" db="EMBL/GenBank/DDBJ databases">
        <authorList>
            <person name="Campanaro S."/>
        </authorList>
    </citation>
    <scope>NUCLEOTIDE SEQUENCE</scope>
    <source>
        <strain evidence="3">AS06rmzACSIP_7</strain>
    </source>
</reference>
<name>A0A351U7F1_9BACT</name>
<evidence type="ECO:0000313" key="3">
    <source>
        <dbReference type="EMBL" id="NLW36453.1"/>
    </source>
</evidence>